<dbReference type="Pfam" id="PF20186">
    <property type="entry name" value="DUF6549"/>
    <property type="match status" value="1"/>
</dbReference>
<keyword evidence="2" id="KW-1185">Reference proteome</keyword>
<sequence length="191" mass="22189">MKNYKNTLLSLLAVILAAVGVILAWNDLHRNKQKVEALRTQLAHAQTEPLIQRDTIRDTVPVATFAAIPMERSTYKNELADKQLIKELRLKLGQIEAQQLSGTAIHDTVRLEAKTCSRYEYADRWAHFTLSMKPPDTTLVYTVSDSVLTLVYREYKHKFLWWRWGTKGYKVKVVNFNPHATIRFNQYIKVE</sequence>
<dbReference type="GeneID" id="72467331"/>
<comment type="caution">
    <text evidence="1">The sequence shown here is derived from an EMBL/GenBank/DDBJ whole genome shotgun (WGS) entry which is preliminary data.</text>
</comment>
<dbReference type="Proteomes" id="UP000825483">
    <property type="component" value="Unassembled WGS sequence"/>
</dbReference>
<accession>A0A9R1C9Q6</accession>
<reference evidence="1" key="1">
    <citation type="journal article" date="2022" name="Int. J. Syst. Evol. Microbiol.">
        <title>Prevotella lacticifex sp. nov., isolated from the rumen of cows.</title>
        <authorList>
            <person name="Shinkai T."/>
            <person name="Ikeyama N."/>
            <person name="Kumagai M."/>
            <person name="Ohmori H."/>
            <person name="Sakamoto M."/>
            <person name="Ohkuma M."/>
            <person name="Mitsumori M."/>
        </authorList>
    </citation>
    <scope>NUCLEOTIDE SEQUENCE</scope>
    <source>
        <strain evidence="1">R5076</strain>
    </source>
</reference>
<dbReference type="RefSeq" id="WP_223929161.1">
    <property type="nucleotide sequence ID" value="NZ_BPTU01000001.1"/>
</dbReference>
<dbReference type="AlphaFoldDB" id="A0A9R1C9Q6"/>
<evidence type="ECO:0000313" key="1">
    <source>
        <dbReference type="EMBL" id="GJG58636.1"/>
    </source>
</evidence>
<proteinExistence type="predicted"/>
<protein>
    <submittedName>
        <fullName evidence="1">Uncharacterized protein</fullName>
    </submittedName>
</protein>
<dbReference type="EMBL" id="BPUB01000001">
    <property type="protein sequence ID" value="GJG58636.1"/>
    <property type="molecule type" value="Genomic_DNA"/>
</dbReference>
<evidence type="ECO:0000313" key="2">
    <source>
        <dbReference type="Proteomes" id="UP000825483"/>
    </source>
</evidence>
<organism evidence="1 2">
    <name type="scientific">Prevotella lacticifex</name>
    <dbReference type="NCBI Taxonomy" id="2854755"/>
    <lineage>
        <taxon>Bacteria</taxon>
        <taxon>Pseudomonadati</taxon>
        <taxon>Bacteroidota</taxon>
        <taxon>Bacteroidia</taxon>
        <taxon>Bacteroidales</taxon>
        <taxon>Prevotellaceae</taxon>
        <taxon>Prevotella</taxon>
    </lineage>
</organism>
<gene>
    <name evidence="1" type="ORF">PRLR5076_14870</name>
</gene>
<name>A0A9R1C9Q6_9BACT</name>
<dbReference type="InterPro" id="IPR046679">
    <property type="entry name" value="DUF6549"/>
</dbReference>